<organism evidence="1 2">
    <name type="scientific">Dactylosporangium sucinum</name>
    <dbReference type="NCBI Taxonomy" id="1424081"/>
    <lineage>
        <taxon>Bacteria</taxon>
        <taxon>Bacillati</taxon>
        <taxon>Actinomycetota</taxon>
        <taxon>Actinomycetes</taxon>
        <taxon>Micromonosporales</taxon>
        <taxon>Micromonosporaceae</taxon>
        <taxon>Dactylosporangium</taxon>
    </lineage>
</organism>
<protein>
    <submittedName>
        <fullName evidence="1">Uncharacterized protein</fullName>
    </submittedName>
</protein>
<keyword evidence="2" id="KW-1185">Reference proteome</keyword>
<evidence type="ECO:0000313" key="2">
    <source>
        <dbReference type="Proteomes" id="UP000642070"/>
    </source>
</evidence>
<gene>
    <name evidence="1" type="ORF">GCM10007977_079500</name>
</gene>
<proteinExistence type="predicted"/>
<reference evidence="1" key="2">
    <citation type="submission" date="2020-09" db="EMBL/GenBank/DDBJ databases">
        <authorList>
            <person name="Sun Q."/>
            <person name="Ohkuma M."/>
        </authorList>
    </citation>
    <scope>NUCLEOTIDE SEQUENCE</scope>
    <source>
        <strain evidence="1">JCM 19831</strain>
    </source>
</reference>
<reference evidence="1" key="1">
    <citation type="journal article" date="2014" name="Int. J. Syst. Evol. Microbiol.">
        <title>Complete genome sequence of Corynebacterium casei LMG S-19264T (=DSM 44701T), isolated from a smear-ripened cheese.</title>
        <authorList>
            <consortium name="US DOE Joint Genome Institute (JGI-PGF)"/>
            <person name="Walter F."/>
            <person name="Albersmeier A."/>
            <person name="Kalinowski J."/>
            <person name="Ruckert C."/>
        </authorList>
    </citation>
    <scope>NUCLEOTIDE SEQUENCE</scope>
    <source>
        <strain evidence="1">JCM 19831</strain>
    </source>
</reference>
<name>A0A917UAF1_9ACTN</name>
<dbReference type="EMBL" id="BMPI01000053">
    <property type="protein sequence ID" value="GGM66017.1"/>
    <property type="molecule type" value="Genomic_DNA"/>
</dbReference>
<dbReference type="Proteomes" id="UP000642070">
    <property type="component" value="Unassembled WGS sequence"/>
</dbReference>
<sequence>MTQESPVTLAIGGSAAAGDVARHLTGGRAVRAVDGRTVLVYAGAAAAVRDVTAYLRPRAMSFVRFGLEAGEPQPNRDRFGGPAVTGAQALADRAGPRELLLSETVRESLTGTAVEPAGDGTYRLSGTG</sequence>
<accession>A0A917UAF1</accession>
<comment type="caution">
    <text evidence="1">The sequence shown here is derived from an EMBL/GenBank/DDBJ whole genome shotgun (WGS) entry which is preliminary data.</text>
</comment>
<dbReference type="AlphaFoldDB" id="A0A917UAF1"/>
<dbReference type="RefSeq" id="WP_190255221.1">
    <property type="nucleotide sequence ID" value="NZ_BMPI01000053.1"/>
</dbReference>
<evidence type="ECO:0000313" key="1">
    <source>
        <dbReference type="EMBL" id="GGM66017.1"/>
    </source>
</evidence>